<dbReference type="PRINTS" id="PR00077">
    <property type="entry name" value="GPDHDRGNASE"/>
</dbReference>
<dbReference type="GO" id="GO:0008654">
    <property type="term" value="P:phospholipid biosynthetic process"/>
    <property type="evidence" value="ECO:0007669"/>
    <property type="project" value="UniProtKB-KW"/>
</dbReference>
<dbReference type="InterPro" id="IPR006109">
    <property type="entry name" value="G3P_DH_NAD-dep_C"/>
</dbReference>
<reference evidence="11 12" key="1">
    <citation type="submission" date="2019-03" db="EMBL/GenBank/DDBJ databases">
        <title>Porphyromonas levii Isolated from the Uterus of Dairy Cows.</title>
        <authorList>
            <person name="Francis A.M."/>
        </authorList>
    </citation>
    <scope>NUCLEOTIDE SEQUENCE [LARGE SCALE GENOMIC DNA]</scope>
    <source>
        <strain evidence="11 12">AF5678</strain>
    </source>
</reference>
<dbReference type="PROSITE" id="PS00957">
    <property type="entry name" value="NAD_G3PDH"/>
    <property type="match status" value="1"/>
</dbReference>
<dbReference type="GO" id="GO:0051287">
    <property type="term" value="F:NAD binding"/>
    <property type="evidence" value="ECO:0007669"/>
    <property type="project" value="InterPro"/>
</dbReference>
<evidence type="ECO:0000256" key="7">
    <source>
        <dbReference type="RuleBase" id="RU000437"/>
    </source>
</evidence>
<dbReference type="InterPro" id="IPR006168">
    <property type="entry name" value="G3P_DH_NAD-dep"/>
</dbReference>
<evidence type="ECO:0000256" key="2">
    <source>
        <dbReference type="ARBA" id="ARBA00022516"/>
    </source>
</evidence>
<comment type="similarity">
    <text evidence="1 7">Belongs to the NAD-dependent glycerol-3-phosphate dehydrogenase family.</text>
</comment>
<dbReference type="InterPro" id="IPR013328">
    <property type="entry name" value="6PGD_dom2"/>
</dbReference>
<keyword evidence="3 7" id="KW-0560">Oxidoreductase</keyword>
<evidence type="ECO:0000256" key="3">
    <source>
        <dbReference type="ARBA" id="ARBA00023002"/>
    </source>
</evidence>
<evidence type="ECO:0000256" key="6">
    <source>
        <dbReference type="ARBA" id="ARBA00023264"/>
    </source>
</evidence>
<dbReference type="SUPFAM" id="SSF48179">
    <property type="entry name" value="6-phosphogluconate dehydrogenase C-terminal domain-like"/>
    <property type="match status" value="1"/>
</dbReference>
<keyword evidence="4" id="KW-0443">Lipid metabolism</keyword>
<comment type="catalytic activity">
    <reaction evidence="8">
        <text>sn-glycerol 3-phosphate + NADP(+) = dihydroxyacetone phosphate + NADPH + H(+)</text>
        <dbReference type="Rhea" id="RHEA:11096"/>
        <dbReference type="ChEBI" id="CHEBI:15378"/>
        <dbReference type="ChEBI" id="CHEBI:57597"/>
        <dbReference type="ChEBI" id="CHEBI:57642"/>
        <dbReference type="ChEBI" id="CHEBI:57783"/>
        <dbReference type="ChEBI" id="CHEBI:58349"/>
        <dbReference type="EC" id="1.1.1.94"/>
    </reaction>
</comment>
<dbReference type="Gene3D" id="3.40.50.720">
    <property type="entry name" value="NAD(P)-binding Rossmann-like Domain"/>
    <property type="match status" value="1"/>
</dbReference>
<evidence type="ECO:0000259" key="10">
    <source>
        <dbReference type="Pfam" id="PF07479"/>
    </source>
</evidence>
<evidence type="ECO:0000313" key="12">
    <source>
        <dbReference type="Proteomes" id="UP000297225"/>
    </source>
</evidence>
<dbReference type="PIRSF" id="PIRSF000114">
    <property type="entry name" value="Glycerol-3-P_dh"/>
    <property type="match status" value="1"/>
</dbReference>
<evidence type="ECO:0000313" key="11">
    <source>
        <dbReference type="EMBL" id="TFH94885.1"/>
    </source>
</evidence>
<evidence type="ECO:0000256" key="5">
    <source>
        <dbReference type="ARBA" id="ARBA00023209"/>
    </source>
</evidence>
<dbReference type="EMBL" id="SPNC01000078">
    <property type="protein sequence ID" value="TFH94885.1"/>
    <property type="molecule type" value="Genomic_DNA"/>
</dbReference>
<keyword evidence="7" id="KW-0520">NAD</keyword>
<dbReference type="AlphaFoldDB" id="A0A4Y8WPC7"/>
<dbReference type="EC" id="1.1.1.94" evidence="8"/>
<keyword evidence="2" id="KW-0444">Lipid biosynthesis</keyword>
<dbReference type="InterPro" id="IPR008927">
    <property type="entry name" value="6-PGluconate_DH-like_C_sf"/>
</dbReference>
<dbReference type="OrthoDB" id="9812273at2"/>
<dbReference type="GO" id="GO:0046168">
    <property type="term" value="P:glycerol-3-phosphate catabolic process"/>
    <property type="evidence" value="ECO:0007669"/>
    <property type="project" value="InterPro"/>
</dbReference>
<keyword evidence="6" id="KW-1208">Phospholipid metabolism</keyword>
<dbReference type="Gene3D" id="1.10.1040.10">
    <property type="entry name" value="N-(1-d-carboxylethyl)-l-norvaline Dehydrogenase, domain 2"/>
    <property type="match status" value="1"/>
</dbReference>
<organism evidence="11 12">
    <name type="scientific">Porphyromonas levii</name>
    <dbReference type="NCBI Taxonomy" id="28114"/>
    <lineage>
        <taxon>Bacteria</taxon>
        <taxon>Pseudomonadati</taxon>
        <taxon>Bacteroidota</taxon>
        <taxon>Bacteroidia</taxon>
        <taxon>Bacteroidales</taxon>
        <taxon>Porphyromonadaceae</taxon>
        <taxon>Porphyromonas</taxon>
    </lineage>
</organism>
<dbReference type="PANTHER" id="PTHR11728:SF1">
    <property type="entry name" value="GLYCEROL-3-PHOSPHATE DEHYDROGENASE [NAD(+)] 2, CHLOROPLASTIC"/>
    <property type="match status" value="1"/>
</dbReference>
<dbReference type="STRING" id="1122973.GCA_000379925_02137"/>
<evidence type="ECO:0000256" key="1">
    <source>
        <dbReference type="ARBA" id="ARBA00011009"/>
    </source>
</evidence>
<dbReference type="GO" id="GO:0141153">
    <property type="term" value="F:glycerol-3-phosphate dehydrogenase (NADP+) activity"/>
    <property type="evidence" value="ECO:0007669"/>
    <property type="project" value="RHEA"/>
</dbReference>
<gene>
    <name evidence="11" type="ORF">E4P47_05800</name>
</gene>
<sequence>MNNWEPGRIGIIGSGSWATALAKIVMEREERINWYFRFGETVRQFRRSQHNPTYLTTQLFDTERIDFFTDIPSIVEASDTLILVTPSPYIKGILEKAKKGSLQGKFVLNAIKGIIPDDYVVISDYLRDSLGVPDEQIGVISGPTHAEEVALNRLSYLTLACSDVRRAEQLSKVFQSDYTFCKVSSDVTGIELGSVLKNIYAIASGVCQSLRMGDNFQAVLISNATKEMARFLARASSAERNINDSVYLGDLLVTGYSRYSRNRTLGTLIGKGYSVKQAQAEMEMTAEGYYGAKCINELNKKYKVDLPIAEAVYDLLYNKEKAKDTFRNLSLKLT</sequence>
<evidence type="ECO:0000259" key="9">
    <source>
        <dbReference type="Pfam" id="PF01210"/>
    </source>
</evidence>
<dbReference type="RefSeq" id="WP_134849456.1">
    <property type="nucleotide sequence ID" value="NZ_CP197400.1"/>
</dbReference>
<keyword evidence="12" id="KW-1185">Reference proteome</keyword>
<keyword evidence="5" id="KW-0594">Phospholipid biosynthesis</keyword>
<dbReference type="SUPFAM" id="SSF51735">
    <property type="entry name" value="NAD(P)-binding Rossmann-fold domains"/>
    <property type="match status" value="1"/>
</dbReference>
<dbReference type="InterPro" id="IPR011128">
    <property type="entry name" value="G3P_DH_NAD-dep_N"/>
</dbReference>
<name>A0A4Y8WPC7_9PORP</name>
<dbReference type="GO" id="GO:0005829">
    <property type="term" value="C:cytosol"/>
    <property type="evidence" value="ECO:0007669"/>
    <property type="project" value="TreeGrafter"/>
</dbReference>
<accession>A0A4Y8WPC7</accession>
<protein>
    <recommendedName>
        <fullName evidence="8">Glycerol-3-phosphate dehydrogenase</fullName>
        <ecNumber evidence="8">1.1.1.94</ecNumber>
    </recommendedName>
</protein>
<dbReference type="GO" id="GO:0005975">
    <property type="term" value="P:carbohydrate metabolic process"/>
    <property type="evidence" value="ECO:0007669"/>
    <property type="project" value="InterPro"/>
</dbReference>
<dbReference type="Pfam" id="PF01210">
    <property type="entry name" value="NAD_Gly3P_dh_N"/>
    <property type="match status" value="1"/>
</dbReference>
<dbReference type="Pfam" id="PF07479">
    <property type="entry name" value="NAD_Gly3P_dh_C"/>
    <property type="match status" value="1"/>
</dbReference>
<dbReference type="Proteomes" id="UP000297225">
    <property type="component" value="Unassembled WGS sequence"/>
</dbReference>
<proteinExistence type="inferred from homology"/>
<evidence type="ECO:0000256" key="4">
    <source>
        <dbReference type="ARBA" id="ARBA00023098"/>
    </source>
</evidence>
<feature type="domain" description="Glycerol-3-phosphate dehydrogenase NAD-dependent C-terminal" evidence="10">
    <location>
        <begin position="186"/>
        <end position="325"/>
    </location>
</feature>
<dbReference type="InterPro" id="IPR036291">
    <property type="entry name" value="NAD(P)-bd_dom_sf"/>
</dbReference>
<dbReference type="PANTHER" id="PTHR11728">
    <property type="entry name" value="GLYCEROL-3-PHOSPHATE DEHYDROGENASE"/>
    <property type="match status" value="1"/>
</dbReference>
<feature type="domain" description="Glycerol-3-phosphate dehydrogenase NAD-dependent N-terminal" evidence="9">
    <location>
        <begin position="9"/>
        <end position="164"/>
    </location>
</feature>
<comment type="caution">
    <text evidence="11">The sequence shown here is derived from an EMBL/GenBank/DDBJ whole genome shotgun (WGS) entry which is preliminary data.</text>
</comment>
<evidence type="ECO:0000256" key="8">
    <source>
        <dbReference type="RuleBase" id="RU000439"/>
    </source>
</evidence>